<proteinExistence type="predicted"/>
<dbReference type="PANTHER" id="PTHR33420">
    <property type="entry name" value="FIMBRIAL SUBUNIT ELFA-RELATED"/>
    <property type="match status" value="1"/>
</dbReference>
<dbReference type="KEGG" id="sfw:WN53_12840"/>
<dbReference type="GO" id="GO:0043709">
    <property type="term" value="P:cell adhesion involved in single-species biofilm formation"/>
    <property type="evidence" value="ECO:0007669"/>
    <property type="project" value="TreeGrafter"/>
</dbReference>
<reference evidence="2 3" key="1">
    <citation type="submission" date="2018-12" db="EMBL/GenBank/DDBJ databases">
        <authorList>
            <consortium name="Pathogen Informatics"/>
        </authorList>
    </citation>
    <scope>NUCLEOTIDE SEQUENCE [LARGE SCALE GENOMIC DNA]</scope>
    <source>
        <strain evidence="2 3">NCTC13193</strain>
    </source>
</reference>
<protein>
    <submittedName>
        <fullName evidence="2">Type-1A pilin</fullName>
    </submittedName>
</protein>
<dbReference type="EMBL" id="LR134492">
    <property type="protein sequence ID" value="VEI64152.1"/>
    <property type="molecule type" value="Genomic_DNA"/>
</dbReference>
<dbReference type="Pfam" id="PF00419">
    <property type="entry name" value="Fimbrial"/>
    <property type="match status" value="1"/>
</dbReference>
<dbReference type="AlphaFoldDB" id="A0A0F7HC33"/>
<dbReference type="GO" id="GO:0009289">
    <property type="term" value="C:pilus"/>
    <property type="evidence" value="ECO:0007669"/>
    <property type="project" value="InterPro"/>
</dbReference>
<evidence type="ECO:0000259" key="1">
    <source>
        <dbReference type="Pfam" id="PF00419"/>
    </source>
</evidence>
<dbReference type="SUPFAM" id="SSF49401">
    <property type="entry name" value="Bacterial adhesins"/>
    <property type="match status" value="1"/>
</dbReference>
<dbReference type="InterPro" id="IPR000259">
    <property type="entry name" value="Adhesion_dom_fimbrial"/>
</dbReference>
<sequence length="200" mass="21159">MEKRRLPGKTAKYSVLSGMVLAALLSPVAQAATGLIDGEHGVLRVSGALTESACRLEMSSADQSVELGDVGTGRLQHVGDRGTAVAVQLRLQDCLRSAANNRDQQGNLTWSTNQPAVSLTFTGVQDNYEPNLFLARGVGGMGLRLTDASRRDVVPGLAGQPQLLTPGSNVLTYYIAPERTGAPLQAGAYLAHVNVRLSYE</sequence>
<evidence type="ECO:0000313" key="3">
    <source>
        <dbReference type="Proteomes" id="UP000270487"/>
    </source>
</evidence>
<evidence type="ECO:0000313" key="2">
    <source>
        <dbReference type="EMBL" id="VEI64152.1"/>
    </source>
</evidence>
<dbReference type="PANTHER" id="PTHR33420:SF26">
    <property type="entry name" value="FIMBRIAL SUBUNIT"/>
    <property type="match status" value="1"/>
</dbReference>
<dbReference type="Proteomes" id="UP000270487">
    <property type="component" value="Chromosome"/>
</dbReference>
<dbReference type="InterPro" id="IPR050263">
    <property type="entry name" value="Bact_Fimbrial_Adh_Pro"/>
</dbReference>
<feature type="domain" description="Fimbrial-type adhesion" evidence="1">
    <location>
        <begin position="46"/>
        <end position="199"/>
    </location>
</feature>
<dbReference type="RefSeq" id="WP_024484115.1">
    <property type="nucleotide sequence ID" value="NZ_CAMISF010000006.1"/>
</dbReference>
<dbReference type="STRING" id="47917.AV650_08205"/>
<name>A0A0F7HC33_SERFO</name>
<organism evidence="2 3">
    <name type="scientific">Serratia fonticola</name>
    <dbReference type="NCBI Taxonomy" id="47917"/>
    <lineage>
        <taxon>Bacteria</taxon>
        <taxon>Pseudomonadati</taxon>
        <taxon>Pseudomonadota</taxon>
        <taxon>Gammaproteobacteria</taxon>
        <taxon>Enterobacterales</taxon>
        <taxon>Yersiniaceae</taxon>
        <taxon>Serratia</taxon>
    </lineage>
</organism>
<dbReference type="GeneID" id="30321055"/>
<dbReference type="InterPro" id="IPR036937">
    <property type="entry name" value="Adhesion_dom_fimbrial_sf"/>
</dbReference>
<dbReference type="InterPro" id="IPR008966">
    <property type="entry name" value="Adhesion_dom_sf"/>
</dbReference>
<gene>
    <name evidence="2" type="primary">fimA_3</name>
    <name evidence="2" type="ORF">NCTC13193_01018</name>
</gene>
<dbReference type="Gene3D" id="2.60.40.1090">
    <property type="entry name" value="Fimbrial-type adhesion domain"/>
    <property type="match status" value="1"/>
</dbReference>
<accession>A0A0F7HC33</accession>